<keyword evidence="1" id="KW-0732">Signal</keyword>
<accession>A0A9D1E454</accession>
<proteinExistence type="predicted"/>
<evidence type="ECO:0000313" key="2">
    <source>
        <dbReference type="EMBL" id="HIR66085.1"/>
    </source>
</evidence>
<dbReference type="EMBL" id="DVHL01000036">
    <property type="protein sequence ID" value="HIR66085.1"/>
    <property type="molecule type" value="Genomic_DNA"/>
</dbReference>
<evidence type="ECO:0000256" key="1">
    <source>
        <dbReference type="SAM" id="SignalP"/>
    </source>
</evidence>
<comment type="caution">
    <text evidence="2">The sequence shown here is derived from an EMBL/GenBank/DDBJ whole genome shotgun (WGS) entry which is preliminary data.</text>
</comment>
<reference evidence="2" key="1">
    <citation type="submission" date="2020-10" db="EMBL/GenBank/DDBJ databases">
        <authorList>
            <person name="Gilroy R."/>
        </authorList>
    </citation>
    <scope>NUCLEOTIDE SEQUENCE</scope>
    <source>
        <strain evidence="2">CHK121-14286</strain>
    </source>
</reference>
<dbReference type="Proteomes" id="UP000824200">
    <property type="component" value="Unassembled WGS sequence"/>
</dbReference>
<protein>
    <submittedName>
        <fullName evidence="2">Uncharacterized protein</fullName>
    </submittedName>
</protein>
<evidence type="ECO:0000313" key="3">
    <source>
        <dbReference type="Proteomes" id="UP000824200"/>
    </source>
</evidence>
<organism evidence="2 3">
    <name type="scientific">Candidatus Fimimonas gallinarum</name>
    <dbReference type="NCBI Taxonomy" id="2840821"/>
    <lineage>
        <taxon>Bacteria</taxon>
        <taxon>Pseudomonadati</taxon>
        <taxon>Myxococcota</taxon>
        <taxon>Myxococcia</taxon>
        <taxon>Myxococcales</taxon>
        <taxon>Cystobacterineae</taxon>
        <taxon>Myxococcaceae</taxon>
        <taxon>Myxococcaceae incertae sedis</taxon>
        <taxon>Candidatus Fimimonas</taxon>
    </lineage>
</organism>
<name>A0A9D1E454_9BACT</name>
<feature type="chain" id="PRO_5038890564" evidence="1">
    <location>
        <begin position="23"/>
        <end position="1291"/>
    </location>
</feature>
<sequence>MKKLLKIFAVMFIVSVALLAVAAYVPNGDVADAVTADCTHEYSEVVLAQQPSCTQKGWLEHYTCTLCGKYFVKVGEDMVEVDWEDISSPVLVHKWSDWFVKPATCTEEGGEMRYCALCGATEHRGDTIDATGHTYNAVTTGNNVCTVCHQHEITQAEIVEKLYALERGEALDGTYLLTGIVTNVDGTNATIIVEEKYIYLYSFQSTDAFLVGDSVSVVGTLKHFGNYYEFDAGTVREVTHPEYALTFGANVEGYTVTLADGSSVPTSATNGTTYEVKITVPSGYKVANVTVNGAVVDMSESGTYSVTVCGETTVHVEIVSKMFSGMVLEATVDSLGLQKTNYTASDGDHEISGYVVNTKDICADSTEKLIQWRKSTGTLTVTGQFSKIVIANTNNYSADSFLITFNNETLTAVVDENGISVDFGGTKEGTVVIKNNTTSVKYISSIQFFATICEHEWGKWTSNDNGTHRRTCSVCEVTETADCTFENGVCSVCNAQEVITHSVTVGYTVNGNAATTLPEGVTVEILGEDGQSVTDLANVVEGTTLKVKITAEGFDIAVTCNSESLTLQDGEGAFVVDADVTLSVTLTTHTQHKGTAEDPYSVADALAIAGAIGQGNYTEKVYIKGLIVDVGSDRGDFRSNIYIADTADGTKMLVFSANFSEEVPSIYEGDTVVFHGYITNYEGILEIAWKEIAGKGKDYPEMTAVTRGSRTITVTMENATTTLPDSAPIESTVTFTVTPDEGYEVVSVKVNGNFITPVDGTYSFVVGETNAVEVTIQKITPKHQVSVNGDVEGYTVTTDNDITLPGEVYEGTLKFTVTAPEGYQVATVSVGETVLTLGDDGYYTTEVSAPIAINVTFKMITKVSLELTSANLGLGSYNTSIKTVAVDGVDFEYLQLMKSTQYPNSIQMKSRDGYVSNVTPFSLSISQVTLKAAKDLASAKVQVEMKKAEGDWVTIGTYVASNFTNNQLTISVDLSENYLYVKVSSASKALYFTSITIECEKLCEHVVETWTPNNNGTHTGTCSLCGQEITEDCTYNEEHKCSVCGYAEPTRTVTVNFDETNESSTFGNYQWVNENEDVVEAPGDVYAGTVLYLKVSVNDYTTHTISEVKATDTTLEVVAEDDGSKTYKFVVGTGDITITITFGEAGATKTWKLVTDVTTLKAGDQIVLANVANNAIAGDISKSVMQKLACTFNADNSEIPELPNNAVVLTLGGNEGSWTFANSNGQLLGTTDAKKVEWSSGTTTWTISISNGDATIDSTESSCGYLQYNKNSPRFTTYTSKQTLPQIFKLS</sequence>
<gene>
    <name evidence="2" type="ORF">IAC95_04330</name>
</gene>
<feature type="signal peptide" evidence="1">
    <location>
        <begin position="1"/>
        <end position="22"/>
    </location>
</feature>
<reference evidence="2" key="2">
    <citation type="journal article" date="2021" name="PeerJ">
        <title>Extensive microbial diversity within the chicken gut microbiome revealed by metagenomics and culture.</title>
        <authorList>
            <person name="Gilroy R."/>
            <person name="Ravi A."/>
            <person name="Getino M."/>
            <person name="Pursley I."/>
            <person name="Horton D.L."/>
            <person name="Alikhan N.F."/>
            <person name="Baker D."/>
            <person name="Gharbi K."/>
            <person name="Hall N."/>
            <person name="Watson M."/>
            <person name="Adriaenssens E.M."/>
            <person name="Foster-Nyarko E."/>
            <person name="Jarju S."/>
            <person name="Secka A."/>
            <person name="Antonio M."/>
            <person name="Oren A."/>
            <person name="Chaudhuri R.R."/>
            <person name="La Ragione R."/>
            <person name="Hildebrand F."/>
            <person name="Pallen M.J."/>
        </authorList>
    </citation>
    <scope>NUCLEOTIDE SEQUENCE</scope>
    <source>
        <strain evidence="2">CHK121-14286</strain>
    </source>
</reference>